<evidence type="ECO:0000313" key="1">
    <source>
        <dbReference type="EMBL" id="CAB4337129.1"/>
    </source>
</evidence>
<proteinExistence type="predicted"/>
<name>A0A6J5Z9C0_9ZZZZ</name>
<accession>A0A6J5Z9C0</accession>
<gene>
    <name evidence="1" type="ORF">UFOPK3770_00655</name>
</gene>
<dbReference type="AlphaFoldDB" id="A0A6J5Z9C0"/>
<organism evidence="1">
    <name type="scientific">freshwater metagenome</name>
    <dbReference type="NCBI Taxonomy" id="449393"/>
    <lineage>
        <taxon>unclassified sequences</taxon>
        <taxon>metagenomes</taxon>
        <taxon>ecological metagenomes</taxon>
    </lineage>
</organism>
<dbReference type="EMBL" id="CAESAJ010000056">
    <property type="protein sequence ID" value="CAB4337129.1"/>
    <property type="molecule type" value="Genomic_DNA"/>
</dbReference>
<reference evidence="1" key="1">
    <citation type="submission" date="2020-05" db="EMBL/GenBank/DDBJ databases">
        <authorList>
            <person name="Chiriac C."/>
            <person name="Salcher M."/>
            <person name="Ghai R."/>
            <person name="Kavagutti S V."/>
        </authorList>
    </citation>
    <scope>NUCLEOTIDE SEQUENCE</scope>
</reference>
<protein>
    <submittedName>
        <fullName evidence="1">Unannotated protein</fullName>
    </submittedName>
</protein>
<sequence length="65" mass="7423">MSLVTPQRLTRTSEATLHFVSDEDATCFVHYVDYLLHEIGGLREYSIGTKERVNDESCQSFTVLL</sequence>